<dbReference type="Pfam" id="PF02660">
    <property type="entry name" value="G3P_acyltransf"/>
    <property type="match status" value="1"/>
</dbReference>
<dbReference type="Proteomes" id="UP001470288">
    <property type="component" value="Unassembled WGS sequence"/>
</dbReference>
<sequence>MERLVCLAIGYVFGIFQTAYIYGKMHGIDIRQCGSGNAGATNTLRVLGKKAGLIVFLGDVAKTVLAVLAVRLIFGSKYPDMLPLLGMYAAAGTILGHNFPVQLGFRGGKGIACTAGMVVTLGPIVTLLEAATFLLVVGITRFVSLGSIIVVIELVIDLAVLGQMGYYGMSQPHLYEFYAVCAALSLMAIYRHRANIRRLMSGTESRIFEKKAEK</sequence>
<evidence type="ECO:0000256" key="8">
    <source>
        <dbReference type="ARBA" id="ARBA00023209"/>
    </source>
</evidence>
<dbReference type="EMBL" id="JBBMFC010000023">
    <property type="protein sequence ID" value="MEQ2579578.1"/>
    <property type="molecule type" value="Genomic_DNA"/>
</dbReference>
<protein>
    <recommendedName>
        <fullName evidence="10">Glycerol-3-phosphate acyltransferase</fullName>
    </recommendedName>
    <alternativeName>
        <fullName evidence="10">Acyl-PO4 G3P acyltransferase</fullName>
    </alternativeName>
    <alternativeName>
        <fullName evidence="10">Acyl-phosphate--glycerol-3-phosphate acyltransferase</fullName>
    </alternativeName>
    <alternativeName>
        <fullName evidence="10">G3P acyltransferase</fullName>
        <shortName evidence="10">GPAT</shortName>
        <ecNumber evidence="10">2.3.1.275</ecNumber>
    </alternativeName>
    <alternativeName>
        <fullName evidence="10">Lysophosphatidic acid synthase</fullName>
        <shortName evidence="10">LPA synthase</shortName>
    </alternativeName>
</protein>
<evidence type="ECO:0000256" key="7">
    <source>
        <dbReference type="ARBA" id="ARBA00023136"/>
    </source>
</evidence>
<keyword evidence="8 10" id="KW-0594">Phospholipid biosynthesis</keyword>
<dbReference type="GO" id="GO:0004366">
    <property type="term" value="F:glycerol-3-phosphate O-acyltransferase activity"/>
    <property type="evidence" value="ECO:0007669"/>
    <property type="project" value="UniProtKB-EC"/>
</dbReference>
<keyword evidence="7 10" id="KW-0472">Membrane</keyword>
<feature type="transmembrane region" description="Helical" evidence="10">
    <location>
        <begin position="173"/>
        <end position="190"/>
    </location>
</feature>
<keyword evidence="12" id="KW-1185">Reference proteome</keyword>
<evidence type="ECO:0000256" key="5">
    <source>
        <dbReference type="ARBA" id="ARBA00022989"/>
    </source>
</evidence>
<gene>
    <name evidence="10 11" type="primary">plsY</name>
    <name evidence="11" type="ORF">WMO62_12170</name>
</gene>
<dbReference type="PANTHER" id="PTHR30309:SF0">
    <property type="entry name" value="GLYCEROL-3-PHOSPHATE ACYLTRANSFERASE-RELATED"/>
    <property type="match status" value="1"/>
</dbReference>
<comment type="similarity">
    <text evidence="10">Belongs to the PlsY family.</text>
</comment>
<feature type="transmembrane region" description="Helical" evidence="10">
    <location>
        <begin position="5"/>
        <end position="22"/>
    </location>
</feature>
<evidence type="ECO:0000256" key="3">
    <source>
        <dbReference type="ARBA" id="ARBA00022679"/>
    </source>
</evidence>
<keyword evidence="4 10" id="KW-0812">Transmembrane</keyword>
<dbReference type="InterPro" id="IPR003811">
    <property type="entry name" value="G3P_acylTferase_PlsY"/>
</dbReference>
<name>A0ABV1I306_9FIRM</name>
<evidence type="ECO:0000256" key="10">
    <source>
        <dbReference type="HAMAP-Rule" id="MF_01043"/>
    </source>
</evidence>
<dbReference type="PANTHER" id="PTHR30309">
    <property type="entry name" value="INNER MEMBRANE PROTEIN YGIH"/>
    <property type="match status" value="1"/>
</dbReference>
<accession>A0ABV1I306</accession>
<keyword evidence="1 10" id="KW-1003">Cell membrane</keyword>
<evidence type="ECO:0000256" key="9">
    <source>
        <dbReference type="ARBA" id="ARBA00023264"/>
    </source>
</evidence>
<feature type="transmembrane region" description="Helical" evidence="10">
    <location>
        <begin position="111"/>
        <end position="135"/>
    </location>
</feature>
<dbReference type="SMART" id="SM01207">
    <property type="entry name" value="G3P_acyltransf"/>
    <property type="match status" value="1"/>
</dbReference>
<evidence type="ECO:0000256" key="6">
    <source>
        <dbReference type="ARBA" id="ARBA00023098"/>
    </source>
</evidence>
<comment type="catalytic activity">
    <reaction evidence="10">
        <text>an acyl phosphate + sn-glycerol 3-phosphate = a 1-acyl-sn-glycero-3-phosphate + phosphate</text>
        <dbReference type="Rhea" id="RHEA:34075"/>
        <dbReference type="ChEBI" id="CHEBI:43474"/>
        <dbReference type="ChEBI" id="CHEBI:57597"/>
        <dbReference type="ChEBI" id="CHEBI:57970"/>
        <dbReference type="ChEBI" id="CHEBI:59918"/>
        <dbReference type="EC" id="2.3.1.275"/>
    </reaction>
</comment>
<evidence type="ECO:0000313" key="11">
    <source>
        <dbReference type="EMBL" id="MEQ2579578.1"/>
    </source>
</evidence>
<keyword evidence="11" id="KW-0012">Acyltransferase</keyword>
<comment type="subunit">
    <text evidence="10">Probably interacts with PlsX.</text>
</comment>
<dbReference type="RefSeq" id="WP_118440129.1">
    <property type="nucleotide sequence ID" value="NZ_JBBMFC010000023.1"/>
</dbReference>
<dbReference type="NCBIfam" id="TIGR00023">
    <property type="entry name" value="glycerol-3-phosphate 1-O-acyltransferase PlsY"/>
    <property type="match status" value="1"/>
</dbReference>
<comment type="subcellular location">
    <subcellularLocation>
        <location evidence="10">Cell membrane</location>
        <topology evidence="10">Multi-pass membrane protein</topology>
    </subcellularLocation>
</comment>
<proteinExistence type="inferred from homology"/>
<feature type="transmembrane region" description="Helical" evidence="10">
    <location>
        <begin position="142"/>
        <end position="161"/>
    </location>
</feature>
<organism evidence="11 12">
    <name type="scientific">Hominiventricola aquisgranensis</name>
    <dbReference type="NCBI Taxonomy" id="3133164"/>
    <lineage>
        <taxon>Bacteria</taxon>
        <taxon>Bacillati</taxon>
        <taxon>Bacillota</taxon>
        <taxon>Clostridia</taxon>
        <taxon>Lachnospirales</taxon>
        <taxon>Lachnospiraceae</taxon>
        <taxon>Hominiventricola</taxon>
    </lineage>
</organism>
<dbReference type="EC" id="2.3.1.275" evidence="10"/>
<keyword evidence="6 10" id="KW-0443">Lipid metabolism</keyword>
<keyword evidence="5 10" id="KW-1133">Transmembrane helix</keyword>
<evidence type="ECO:0000256" key="1">
    <source>
        <dbReference type="ARBA" id="ARBA00022475"/>
    </source>
</evidence>
<feature type="transmembrane region" description="Helical" evidence="10">
    <location>
        <begin position="51"/>
        <end position="74"/>
    </location>
</feature>
<evidence type="ECO:0000256" key="4">
    <source>
        <dbReference type="ARBA" id="ARBA00022692"/>
    </source>
</evidence>
<comment type="pathway">
    <text evidence="10">Lipid metabolism; phospholipid metabolism.</text>
</comment>
<keyword evidence="9 10" id="KW-1208">Phospholipid metabolism</keyword>
<reference evidence="11 12" key="1">
    <citation type="submission" date="2024-03" db="EMBL/GenBank/DDBJ databases">
        <title>Human intestinal bacterial collection.</title>
        <authorList>
            <person name="Pauvert C."/>
            <person name="Hitch T.C.A."/>
            <person name="Clavel T."/>
        </authorList>
    </citation>
    <scope>NUCLEOTIDE SEQUENCE [LARGE SCALE GENOMIC DNA]</scope>
    <source>
        <strain evidence="11 12">CLA-AA-H78B</strain>
    </source>
</reference>
<evidence type="ECO:0000313" key="12">
    <source>
        <dbReference type="Proteomes" id="UP001470288"/>
    </source>
</evidence>
<dbReference type="HAMAP" id="MF_01043">
    <property type="entry name" value="PlsY"/>
    <property type="match status" value="1"/>
</dbReference>
<keyword evidence="2 10" id="KW-0444">Lipid biosynthesis</keyword>
<comment type="function">
    <text evidence="10">Catalyzes the transfer of an acyl group from acyl-phosphate (acyl-PO(4)) to glycerol-3-phosphate (G3P) to form lysophosphatidic acid (LPA). This enzyme utilizes acyl-phosphate as fatty acyl donor, but not acyl-CoA or acyl-ACP.</text>
</comment>
<evidence type="ECO:0000256" key="2">
    <source>
        <dbReference type="ARBA" id="ARBA00022516"/>
    </source>
</evidence>
<comment type="caution">
    <text evidence="11">The sequence shown here is derived from an EMBL/GenBank/DDBJ whole genome shotgun (WGS) entry which is preliminary data.</text>
</comment>
<keyword evidence="3 10" id="KW-0808">Transferase</keyword>